<dbReference type="InterPro" id="IPR013595">
    <property type="entry name" value="Pept_S33_TAP-like_C"/>
</dbReference>
<dbReference type="RefSeq" id="WP_187721040.1">
    <property type="nucleotide sequence ID" value="NZ_BAABBL010000017.1"/>
</dbReference>
<evidence type="ECO:0000256" key="4">
    <source>
        <dbReference type="SAM" id="MobiDB-lite"/>
    </source>
</evidence>
<keyword evidence="5" id="KW-1133">Transmembrane helix</keyword>
<dbReference type="GO" id="GO:0016787">
    <property type="term" value="F:hydrolase activity"/>
    <property type="evidence" value="ECO:0007669"/>
    <property type="project" value="UniProtKB-KW"/>
</dbReference>
<evidence type="ECO:0000256" key="5">
    <source>
        <dbReference type="SAM" id="Phobius"/>
    </source>
</evidence>
<dbReference type="PANTHER" id="PTHR43248">
    <property type="entry name" value="2-SUCCINYL-6-HYDROXY-2,4-CYCLOHEXADIENE-1-CARBOXYLATE SYNTHASE"/>
    <property type="match status" value="1"/>
</dbReference>
<evidence type="ECO:0000313" key="7">
    <source>
        <dbReference type="EMBL" id="QNP55920.1"/>
    </source>
</evidence>
<feature type="domain" description="Peptidase S33 tripeptidyl aminopeptidase-like C-terminal" evidence="6">
    <location>
        <begin position="452"/>
        <end position="551"/>
    </location>
</feature>
<keyword evidence="2" id="KW-0732">Signal</keyword>
<keyword evidence="3 7" id="KW-0378">Hydrolase</keyword>
<dbReference type="KEGG" id="tdf:H9L22_17795"/>
<keyword evidence="8" id="KW-1185">Reference proteome</keyword>
<feature type="region of interest" description="Disordered" evidence="4">
    <location>
        <begin position="32"/>
        <end position="79"/>
    </location>
</feature>
<dbReference type="PANTHER" id="PTHR43248:SF29">
    <property type="entry name" value="TRIPEPTIDYL AMINOPEPTIDASE"/>
    <property type="match status" value="1"/>
</dbReference>
<dbReference type="AlphaFoldDB" id="A0A7H0H5V4"/>
<comment type="similarity">
    <text evidence="1">Belongs to the peptidase S33 family.</text>
</comment>
<keyword evidence="5" id="KW-0472">Membrane</keyword>
<dbReference type="Pfam" id="PF08386">
    <property type="entry name" value="Abhydrolase_4"/>
    <property type="match status" value="1"/>
</dbReference>
<dbReference type="InterPro" id="IPR051601">
    <property type="entry name" value="Serine_prot/Carboxylest_S33"/>
</dbReference>
<reference evidence="7 8" key="1">
    <citation type="submission" date="2020-08" db="EMBL/GenBank/DDBJ databases">
        <title>Genome sequence of Tessaracoccus defluvii JCM 17540T.</title>
        <authorList>
            <person name="Hyun D.-W."/>
            <person name="Bae J.-W."/>
        </authorList>
    </citation>
    <scope>NUCLEOTIDE SEQUENCE [LARGE SCALE GENOMIC DNA]</scope>
    <source>
        <strain evidence="7 8">JCM 17540</strain>
    </source>
</reference>
<protein>
    <submittedName>
        <fullName evidence="7">Alpha/beta fold hydrolase</fullName>
    </submittedName>
</protein>
<evidence type="ECO:0000313" key="8">
    <source>
        <dbReference type="Proteomes" id="UP000516117"/>
    </source>
</evidence>
<evidence type="ECO:0000256" key="2">
    <source>
        <dbReference type="ARBA" id="ARBA00022729"/>
    </source>
</evidence>
<dbReference type="Gene3D" id="3.40.50.1820">
    <property type="entry name" value="alpha/beta hydrolase"/>
    <property type="match status" value="1"/>
</dbReference>
<proteinExistence type="inferred from homology"/>
<organism evidence="7 8">
    <name type="scientific">Tessaracoccus defluvii</name>
    <dbReference type="NCBI Taxonomy" id="1285901"/>
    <lineage>
        <taxon>Bacteria</taxon>
        <taxon>Bacillati</taxon>
        <taxon>Actinomycetota</taxon>
        <taxon>Actinomycetes</taxon>
        <taxon>Propionibacteriales</taxon>
        <taxon>Propionibacteriaceae</taxon>
        <taxon>Tessaracoccus</taxon>
    </lineage>
</organism>
<dbReference type="Proteomes" id="UP000516117">
    <property type="component" value="Chromosome"/>
</dbReference>
<name>A0A7H0H5V4_9ACTN</name>
<feature type="transmembrane region" description="Helical" evidence="5">
    <location>
        <begin position="12"/>
        <end position="32"/>
    </location>
</feature>
<dbReference type="SUPFAM" id="SSF53474">
    <property type="entry name" value="alpha/beta-Hydrolases"/>
    <property type="match status" value="1"/>
</dbReference>
<evidence type="ECO:0000256" key="1">
    <source>
        <dbReference type="ARBA" id="ARBA00010088"/>
    </source>
</evidence>
<dbReference type="EMBL" id="CP060789">
    <property type="protein sequence ID" value="QNP55920.1"/>
    <property type="molecule type" value="Genomic_DNA"/>
</dbReference>
<accession>A0A7H0H5V4</accession>
<evidence type="ECO:0000256" key="3">
    <source>
        <dbReference type="ARBA" id="ARBA00022801"/>
    </source>
</evidence>
<sequence length="552" mass="58024">MSRWTHVTQGVLAMIAIALVSTLFLGGMVGGGKAPDQPASSSSPGPVEPTAPAEGERMPGTPEQPLDSYATFPAPENRNADRQVAYESTATPRVEFLDSLGDQAAYATQKFEWKLCDDDSGDQCATVLAPLDWDEPQGPAIELAIRRVVDGDSSRGPLFLNPGGPGFGGQSMATGLAGRFDNFDLIGWDPRGTGESTHVVCGSLTETDALFDLDTSPDDAAEDKALQDGSAAFARQCRDNSGDLLDHITTIDVVRDLDLLRHLVGAEKLNYVGVSYGTFVGATYAHLFPHSVGRMILDAAVEITDSEPIPQTAGFELALDNFIDWCAGSDLCSLGDDAAAIKAQLTDFLTRLDADPVDVNGRQLTQSHAATGIALFLYEDDEAYRTLADVIGRALTGDAADLLLAADILNGRSGNAYDTVAYAFPAMACVDGVDEGAAPVLAEWKDTFDDAPFMAPQMGTSYTCQLWTADSAPQLKLTADGAPTILVVGTTGDSATPYEQAVSMAGQLASGTLLTLESAGHGAVTGDNACIAKAVNRFLYEGEAPEDGTRCS</sequence>
<evidence type="ECO:0000259" key="6">
    <source>
        <dbReference type="Pfam" id="PF08386"/>
    </source>
</evidence>
<gene>
    <name evidence="7" type="ORF">H9L22_17795</name>
</gene>
<keyword evidence="5" id="KW-0812">Transmembrane</keyword>
<dbReference type="InterPro" id="IPR029058">
    <property type="entry name" value="AB_hydrolase_fold"/>
</dbReference>